<sequence>MPTGHQTGDRRKSGILKMEGGYELHEKLLFPFRTIIEGDWKEEVVEGKQRKVKEEEFLTIWRHGDKKKEIKQEEASSFWAETLEQDVKKEKETN</sequence>
<comment type="caution">
    <text evidence="1">The sequence shown here is derived from an EMBL/GenBank/DDBJ whole genome shotgun (WGS) entry which is preliminary data.</text>
</comment>
<proteinExistence type="predicted"/>
<dbReference type="EMBL" id="JACGWJ010000014">
    <property type="protein sequence ID" value="KAL0375502.1"/>
    <property type="molecule type" value="Genomic_DNA"/>
</dbReference>
<evidence type="ECO:0000313" key="1">
    <source>
        <dbReference type="EMBL" id="KAL0375502.1"/>
    </source>
</evidence>
<protein>
    <submittedName>
        <fullName evidence="1">Uncharacterized protein</fullName>
    </submittedName>
</protein>
<gene>
    <name evidence="1" type="ORF">Sradi_3465900</name>
</gene>
<reference evidence="1" key="2">
    <citation type="journal article" date="2024" name="Plant">
        <title>Genomic evolution and insights into agronomic trait innovations of Sesamum species.</title>
        <authorList>
            <person name="Miao H."/>
            <person name="Wang L."/>
            <person name="Qu L."/>
            <person name="Liu H."/>
            <person name="Sun Y."/>
            <person name="Le M."/>
            <person name="Wang Q."/>
            <person name="Wei S."/>
            <person name="Zheng Y."/>
            <person name="Lin W."/>
            <person name="Duan Y."/>
            <person name="Cao H."/>
            <person name="Xiong S."/>
            <person name="Wang X."/>
            <person name="Wei L."/>
            <person name="Li C."/>
            <person name="Ma Q."/>
            <person name="Ju M."/>
            <person name="Zhao R."/>
            <person name="Li G."/>
            <person name="Mu C."/>
            <person name="Tian Q."/>
            <person name="Mei H."/>
            <person name="Zhang T."/>
            <person name="Gao T."/>
            <person name="Zhang H."/>
        </authorList>
    </citation>
    <scope>NUCLEOTIDE SEQUENCE</scope>
    <source>
        <strain evidence="1">G02</strain>
    </source>
</reference>
<dbReference type="AlphaFoldDB" id="A0AAW2R5T5"/>
<accession>A0AAW2R5T5</accession>
<reference evidence="1" key="1">
    <citation type="submission" date="2020-06" db="EMBL/GenBank/DDBJ databases">
        <authorList>
            <person name="Li T."/>
            <person name="Hu X."/>
            <person name="Zhang T."/>
            <person name="Song X."/>
            <person name="Zhang H."/>
            <person name="Dai N."/>
            <person name="Sheng W."/>
            <person name="Hou X."/>
            <person name="Wei L."/>
        </authorList>
    </citation>
    <scope>NUCLEOTIDE SEQUENCE</scope>
    <source>
        <strain evidence="1">G02</strain>
        <tissue evidence="1">Leaf</tissue>
    </source>
</reference>
<name>A0AAW2R5T5_SESRA</name>
<organism evidence="1">
    <name type="scientific">Sesamum radiatum</name>
    <name type="common">Black benniseed</name>
    <dbReference type="NCBI Taxonomy" id="300843"/>
    <lineage>
        <taxon>Eukaryota</taxon>
        <taxon>Viridiplantae</taxon>
        <taxon>Streptophyta</taxon>
        <taxon>Embryophyta</taxon>
        <taxon>Tracheophyta</taxon>
        <taxon>Spermatophyta</taxon>
        <taxon>Magnoliopsida</taxon>
        <taxon>eudicotyledons</taxon>
        <taxon>Gunneridae</taxon>
        <taxon>Pentapetalae</taxon>
        <taxon>asterids</taxon>
        <taxon>lamiids</taxon>
        <taxon>Lamiales</taxon>
        <taxon>Pedaliaceae</taxon>
        <taxon>Sesamum</taxon>
    </lineage>
</organism>